<dbReference type="RefSeq" id="WP_151666690.1">
    <property type="nucleotide sequence ID" value="NZ_WBVO01000002.1"/>
</dbReference>
<sequence length="191" mass="21666">MIEIGRTLVSEDILEKDFVCNLSACKGACCVEGDSGAPLLKEETVKLESIQSQLEPYLRDEGKKAIREQGSWLTDSDGDMVTPLVNDAECAYVVFSEDGTTLCGIEKAWKDGVVDFRKPVSCHLYPIRITEYRSFDAVNYDKWDICSPACTLGEELKVPVYRFAREGLVRRYGEEWYRDLEEVAEAWLNRS</sequence>
<evidence type="ECO:0000313" key="3">
    <source>
        <dbReference type="Proteomes" id="UP000468650"/>
    </source>
</evidence>
<dbReference type="OrthoDB" id="597501at2"/>
<dbReference type="EMBL" id="WBVO01000002">
    <property type="protein sequence ID" value="KAB2814022.1"/>
    <property type="molecule type" value="Genomic_DNA"/>
</dbReference>
<dbReference type="Pfam" id="PF11307">
    <property type="entry name" value="DUF3109"/>
    <property type="match status" value="1"/>
</dbReference>
<dbReference type="Proteomes" id="UP000468650">
    <property type="component" value="Unassembled WGS sequence"/>
</dbReference>
<comment type="similarity">
    <text evidence="1">Belongs to the Rv0495c family.</text>
</comment>
<organism evidence="2 3">
    <name type="scientific">Phaeocystidibacter luteus</name>
    <dbReference type="NCBI Taxonomy" id="911197"/>
    <lineage>
        <taxon>Bacteria</taxon>
        <taxon>Pseudomonadati</taxon>
        <taxon>Bacteroidota</taxon>
        <taxon>Flavobacteriia</taxon>
        <taxon>Flavobacteriales</taxon>
        <taxon>Phaeocystidibacteraceae</taxon>
        <taxon>Phaeocystidibacter</taxon>
    </lineage>
</organism>
<comment type="caution">
    <text evidence="2">The sequence shown here is derived from an EMBL/GenBank/DDBJ whole genome shotgun (WGS) entry which is preliminary data.</text>
</comment>
<reference evidence="2 3" key="1">
    <citation type="submission" date="2019-09" db="EMBL/GenBank/DDBJ databases">
        <title>Genomes of family Cryomorphaceae.</title>
        <authorList>
            <person name="Bowman J.P."/>
        </authorList>
    </citation>
    <scope>NUCLEOTIDE SEQUENCE [LARGE SCALE GENOMIC DNA]</scope>
    <source>
        <strain evidence="2 3">LMG 25704</strain>
    </source>
</reference>
<proteinExistence type="inferred from homology"/>
<dbReference type="AlphaFoldDB" id="A0A6N6RI78"/>
<accession>A0A6N6RI78</accession>
<name>A0A6N6RI78_9FLAO</name>
<keyword evidence="3" id="KW-1185">Reference proteome</keyword>
<protein>
    <submittedName>
        <fullName evidence="2">DUF3109 family protein</fullName>
    </submittedName>
</protein>
<evidence type="ECO:0000313" key="2">
    <source>
        <dbReference type="EMBL" id="KAB2814022.1"/>
    </source>
</evidence>
<gene>
    <name evidence="2" type="ORF">F8C67_04905</name>
</gene>
<evidence type="ECO:0000256" key="1">
    <source>
        <dbReference type="ARBA" id="ARBA00093770"/>
    </source>
</evidence>
<dbReference type="InterPro" id="IPR021458">
    <property type="entry name" value="Rv0495c"/>
</dbReference>